<dbReference type="PANTHER" id="PTHR45772:SF4">
    <property type="entry name" value="ABC TRANSPORTER ATP-BINDING PROTEIN"/>
    <property type="match status" value="1"/>
</dbReference>
<gene>
    <name evidence="5" type="ORF">NBZ79_02560</name>
</gene>
<evidence type="ECO:0000256" key="2">
    <source>
        <dbReference type="ARBA" id="ARBA00022741"/>
    </source>
</evidence>
<evidence type="ECO:0000256" key="3">
    <source>
        <dbReference type="ARBA" id="ARBA00022840"/>
    </source>
</evidence>
<keyword evidence="2" id="KW-0547">Nucleotide-binding</keyword>
<dbReference type="EMBL" id="CP098747">
    <property type="protein sequence ID" value="USG61855.1"/>
    <property type="molecule type" value="Genomic_DNA"/>
</dbReference>
<dbReference type="RefSeq" id="WP_251935166.1">
    <property type="nucleotide sequence ID" value="NZ_CP098747.1"/>
</dbReference>
<evidence type="ECO:0000313" key="6">
    <source>
        <dbReference type="Proteomes" id="UP001056291"/>
    </source>
</evidence>
<reference evidence="5" key="1">
    <citation type="submission" date="2022-06" db="EMBL/GenBank/DDBJ databases">
        <title>Sneathiella actinostolidae sp. nov., isolated from a sea anemonein the Western Pacific Ocean.</title>
        <authorList>
            <person name="Wei M.J."/>
        </authorList>
    </citation>
    <scope>NUCLEOTIDE SEQUENCE</scope>
    <source>
        <strain evidence="5">PHK-P5</strain>
    </source>
</reference>
<dbReference type="GO" id="GO:0005524">
    <property type="term" value="F:ATP binding"/>
    <property type="evidence" value="ECO:0007669"/>
    <property type="project" value="UniProtKB-KW"/>
</dbReference>
<dbReference type="Gene3D" id="3.40.50.300">
    <property type="entry name" value="P-loop containing nucleotide triphosphate hydrolases"/>
    <property type="match status" value="1"/>
</dbReference>
<dbReference type="InterPro" id="IPR003593">
    <property type="entry name" value="AAA+_ATPase"/>
</dbReference>
<evidence type="ECO:0000313" key="5">
    <source>
        <dbReference type="EMBL" id="USG61855.1"/>
    </source>
</evidence>
<dbReference type="InterPro" id="IPR032823">
    <property type="entry name" value="BCA_ABC_TP_C"/>
</dbReference>
<dbReference type="CDD" id="cd03219">
    <property type="entry name" value="ABC_Mj1267_LivG_branched"/>
    <property type="match status" value="1"/>
</dbReference>
<keyword evidence="6" id="KW-1185">Reference proteome</keyword>
<dbReference type="SUPFAM" id="SSF52540">
    <property type="entry name" value="P-loop containing nucleoside triphosphate hydrolases"/>
    <property type="match status" value="1"/>
</dbReference>
<dbReference type="Pfam" id="PF12399">
    <property type="entry name" value="BCA_ABC_TP_C"/>
    <property type="match status" value="1"/>
</dbReference>
<keyword evidence="3 5" id="KW-0067">ATP-binding</keyword>
<feature type="domain" description="ABC transporter" evidence="4">
    <location>
        <begin position="20"/>
        <end position="268"/>
    </location>
</feature>
<dbReference type="InterPro" id="IPR003439">
    <property type="entry name" value="ABC_transporter-like_ATP-bd"/>
</dbReference>
<organism evidence="5 6">
    <name type="scientific">Sneathiella marina</name>
    <dbReference type="NCBI Taxonomy" id="2950108"/>
    <lineage>
        <taxon>Bacteria</taxon>
        <taxon>Pseudomonadati</taxon>
        <taxon>Pseudomonadota</taxon>
        <taxon>Alphaproteobacteria</taxon>
        <taxon>Sneathiellales</taxon>
        <taxon>Sneathiellaceae</taxon>
        <taxon>Sneathiella</taxon>
    </lineage>
</organism>
<protein>
    <submittedName>
        <fullName evidence="5">ABC transporter ATP-binding protein</fullName>
    </submittedName>
</protein>
<keyword evidence="1" id="KW-0813">Transport</keyword>
<dbReference type="PROSITE" id="PS50893">
    <property type="entry name" value="ABC_TRANSPORTER_2"/>
    <property type="match status" value="1"/>
</dbReference>
<dbReference type="PANTHER" id="PTHR45772">
    <property type="entry name" value="CONSERVED COMPONENT OF ABC TRANSPORTER FOR NATURAL AMINO ACIDS-RELATED"/>
    <property type="match status" value="1"/>
</dbReference>
<dbReference type="Proteomes" id="UP001056291">
    <property type="component" value="Chromosome"/>
</dbReference>
<evidence type="ECO:0000256" key="1">
    <source>
        <dbReference type="ARBA" id="ARBA00022448"/>
    </source>
</evidence>
<dbReference type="InterPro" id="IPR051120">
    <property type="entry name" value="ABC_AA/LPS_Transport"/>
</dbReference>
<dbReference type="InterPro" id="IPR027417">
    <property type="entry name" value="P-loop_NTPase"/>
</dbReference>
<accession>A0ABY4W7X1</accession>
<dbReference type="SMART" id="SM00382">
    <property type="entry name" value="AAA"/>
    <property type="match status" value="1"/>
</dbReference>
<dbReference type="Pfam" id="PF00005">
    <property type="entry name" value="ABC_tran"/>
    <property type="match status" value="1"/>
</dbReference>
<name>A0ABY4W7X1_9PROT</name>
<proteinExistence type="predicted"/>
<sequence>MNNEIESTNSATSVVTDTLLSVQDVSVHFGGIIALDGVSFDIPAGQIVGLIGPNGAGKTTLFNCISRLYNVNSGDILFEGKSILQSPIHKMSSMGIGRTFQNLALFANLSVLDNVMIGGHPTGKTDYVSNALHLPWTRREERELRDRAMSVLRFMGLQETALQLIGGLPFGVQKRLEIARALMSKPKLLMMDEPAGGLNHNELSDLVATIRKIRDEFGTTVLLVEHHMGLVMEVSEKVVALSFGKKLAEGAPREIQEHPDVIEAYLGTGKK</sequence>
<evidence type="ECO:0000259" key="4">
    <source>
        <dbReference type="PROSITE" id="PS50893"/>
    </source>
</evidence>